<gene>
    <name evidence="1" type="ORF">ATEIFO6365_0004024800</name>
</gene>
<organism evidence="1 2">
    <name type="scientific">Aspergillus terreus</name>
    <dbReference type="NCBI Taxonomy" id="33178"/>
    <lineage>
        <taxon>Eukaryota</taxon>
        <taxon>Fungi</taxon>
        <taxon>Dikarya</taxon>
        <taxon>Ascomycota</taxon>
        <taxon>Pezizomycotina</taxon>
        <taxon>Eurotiomycetes</taxon>
        <taxon>Eurotiomycetidae</taxon>
        <taxon>Eurotiales</taxon>
        <taxon>Aspergillaceae</taxon>
        <taxon>Aspergillus</taxon>
        <taxon>Aspergillus subgen. Circumdati</taxon>
    </lineage>
</organism>
<evidence type="ECO:0000313" key="2">
    <source>
        <dbReference type="Proteomes" id="UP000452235"/>
    </source>
</evidence>
<name>A0A5M3YNV6_ASPTE</name>
<dbReference type="AlphaFoldDB" id="A0A5M3YNV6"/>
<protein>
    <submittedName>
        <fullName evidence="1">Uncharacterized protein</fullName>
    </submittedName>
</protein>
<dbReference type="OrthoDB" id="3016366at2759"/>
<dbReference type="EMBL" id="BLJY01000004">
    <property type="protein sequence ID" value="GFF15129.1"/>
    <property type="molecule type" value="Genomic_DNA"/>
</dbReference>
<proteinExistence type="predicted"/>
<reference evidence="1 2" key="1">
    <citation type="submission" date="2020-01" db="EMBL/GenBank/DDBJ databases">
        <title>Aspergillus terreus IFO 6365 whole genome shotgun sequence.</title>
        <authorList>
            <person name="Kanamasa S."/>
            <person name="Takahashi H."/>
        </authorList>
    </citation>
    <scope>NUCLEOTIDE SEQUENCE [LARGE SCALE GENOMIC DNA]</scope>
    <source>
        <strain evidence="1 2">IFO 6365</strain>
    </source>
</reference>
<sequence>MPHDPVSFDTNGLYILVSDIGAEAQFHWCFYLATSAKKGQIFHLINNKDTGHTWQYQTKPSEDVPLSITLLVGRKIAVMHPNLHGPLAERLAAVSTTPPVTCRLWLKRALSDLDDEGYIQLKESVDWIEEEAFIDALENKPRGRRTVHNSAGSVA</sequence>
<dbReference type="VEuPathDB" id="FungiDB:ATEG_09251"/>
<evidence type="ECO:0000313" key="1">
    <source>
        <dbReference type="EMBL" id="GFF15129.1"/>
    </source>
</evidence>
<dbReference type="Proteomes" id="UP000452235">
    <property type="component" value="Unassembled WGS sequence"/>
</dbReference>
<comment type="caution">
    <text evidence="1">The sequence shown here is derived from an EMBL/GenBank/DDBJ whole genome shotgun (WGS) entry which is preliminary data.</text>
</comment>
<accession>A0A5M3YNV6</accession>
<keyword evidence="2" id="KW-1185">Reference proteome</keyword>